<organism evidence="1 2">
    <name type="scientific">Muricoprocola aceti</name>
    <dbReference type="NCBI Taxonomy" id="2981772"/>
    <lineage>
        <taxon>Bacteria</taxon>
        <taxon>Bacillati</taxon>
        <taxon>Bacillota</taxon>
        <taxon>Clostridia</taxon>
        <taxon>Lachnospirales</taxon>
        <taxon>Lachnospiraceae</taxon>
        <taxon>Muricoprocola</taxon>
    </lineage>
</organism>
<comment type="caution">
    <text evidence="1">The sequence shown here is derived from an EMBL/GenBank/DDBJ whole genome shotgun (WGS) entry which is preliminary data.</text>
</comment>
<dbReference type="InterPro" id="IPR011006">
    <property type="entry name" value="CheY-like_superfamily"/>
</dbReference>
<gene>
    <name evidence="1" type="ORF">OCV47_14280</name>
</gene>
<dbReference type="Gene3D" id="3.40.50.2300">
    <property type="match status" value="1"/>
</dbReference>
<name>A0ABT2SPM9_9FIRM</name>
<dbReference type="RefSeq" id="WP_262655722.1">
    <property type="nucleotide sequence ID" value="NZ_JAOQKE010000026.1"/>
</dbReference>
<evidence type="ECO:0000313" key="1">
    <source>
        <dbReference type="EMBL" id="MCU6726474.1"/>
    </source>
</evidence>
<reference evidence="1 2" key="1">
    <citation type="journal article" date="2021" name="ISME Commun">
        <title>Automated analysis of genomic sequences facilitates high-throughput and comprehensive description of bacteria.</title>
        <authorList>
            <person name="Hitch T.C.A."/>
        </authorList>
    </citation>
    <scope>NUCLEOTIDE SEQUENCE [LARGE SCALE GENOMIC DNA]</scope>
    <source>
        <strain evidence="1 2">Sanger_29</strain>
    </source>
</reference>
<dbReference type="SUPFAM" id="SSF52172">
    <property type="entry name" value="CheY-like"/>
    <property type="match status" value="1"/>
</dbReference>
<accession>A0ABT2SPM9</accession>
<proteinExistence type="predicted"/>
<dbReference type="EMBL" id="JAOQKE010000026">
    <property type="protein sequence ID" value="MCU6726474.1"/>
    <property type="molecule type" value="Genomic_DNA"/>
</dbReference>
<dbReference type="Proteomes" id="UP001652338">
    <property type="component" value="Unassembled WGS sequence"/>
</dbReference>
<keyword evidence="2" id="KW-1185">Reference proteome</keyword>
<evidence type="ECO:0000313" key="2">
    <source>
        <dbReference type="Proteomes" id="UP001652338"/>
    </source>
</evidence>
<sequence length="165" mass="19687">MEKMLTGLYIEDEKKNIELMQARFELYGLKLLGLCEYPQSVENFYEYIIENDVDFLLIDHELDKLHVSYKGIDVLKEIRKQDSNIYAVLLTNYPLDNYKTELEEYDFQLNKSELANISKMQELTAKIKRACGNRQENKDLAFMDTQNRNLQEILEQLRDMKKKEQ</sequence>
<protein>
    <submittedName>
        <fullName evidence="1">Response regulator</fullName>
    </submittedName>
</protein>